<accession>A0A938XTR4</accession>
<evidence type="ECO:0000313" key="2">
    <source>
        <dbReference type="Proteomes" id="UP000717624"/>
    </source>
</evidence>
<protein>
    <submittedName>
        <fullName evidence="1">Uncharacterized protein</fullName>
    </submittedName>
</protein>
<dbReference type="EMBL" id="JAFBEB010000004">
    <property type="protein sequence ID" value="MBM7589942.1"/>
    <property type="molecule type" value="Genomic_DNA"/>
</dbReference>
<organism evidence="1 2">
    <name type="scientific">Brevibacillus fulvus</name>
    <dbReference type="NCBI Taxonomy" id="1125967"/>
    <lineage>
        <taxon>Bacteria</taxon>
        <taxon>Bacillati</taxon>
        <taxon>Bacillota</taxon>
        <taxon>Bacilli</taxon>
        <taxon>Bacillales</taxon>
        <taxon>Paenibacillaceae</taxon>
        <taxon>Brevibacillus</taxon>
    </lineage>
</organism>
<reference evidence="1" key="1">
    <citation type="submission" date="2021-01" db="EMBL/GenBank/DDBJ databases">
        <title>Genomic Encyclopedia of Type Strains, Phase IV (KMG-IV): sequencing the most valuable type-strain genomes for metagenomic binning, comparative biology and taxonomic classification.</title>
        <authorList>
            <person name="Goeker M."/>
        </authorList>
    </citation>
    <scope>NUCLEOTIDE SEQUENCE</scope>
    <source>
        <strain evidence="1">DSM 25523</strain>
    </source>
</reference>
<name>A0A938XTR4_9BACL</name>
<gene>
    <name evidence="1" type="ORF">JOD01_001543</name>
</gene>
<dbReference type="AlphaFoldDB" id="A0A938XTR4"/>
<sequence>MVVCNSLAVTSNQSLIGDAAGTEMDWMNVTGHFPNFHSHSARRYKFRLPVNFCRP</sequence>
<keyword evidence="2" id="KW-1185">Reference proteome</keyword>
<comment type="caution">
    <text evidence="1">The sequence shown here is derived from an EMBL/GenBank/DDBJ whole genome shotgun (WGS) entry which is preliminary data.</text>
</comment>
<evidence type="ECO:0000313" key="1">
    <source>
        <dbReference type="EMBL" id="MBM7589942.1"/>
    </source>
</evidence>
<dbReference type="Proteomes" id="UP000717624">
    <property type="component" value="Unassembled WGS sequence"/>
</dbReference>
<proteinExistence type="predicted"/>